<reference evidence="1 2" key="1">
    <citation type="submission" date="2015-09" db="EMBL/GenBank/DDBJ databases">
        <title>Draft genome sequence of Aliiroseovarius crassostreae CV919-312TSm, the causative agent of Roseovarius Oyster Disease (formerly Juvenile Oyster Disease).</title>
        <authorList>
            <person name="Kessner L."/>
            <person name="Spinard E."/>
            <person name="Nelson D."/>
        </authorList>
    </citation>
    <scope>NUCLEOTIDE SEQUENCE [LARGE SCALE GENOMIC DNA]</scope>
    <source>
        <strain evidence="1 2">CV919-312</strain>
    </source>
</reference>
<organism evidence="1 2">
    <name type="scientific">Aliiroseovarius crassostreae</name>
    <dbReference type="NCBI Taxonomy" id="154981"/>
    <lineage>
        <taxon>Bacteria</taxon>
        <taxon>Pseudomonadati</taxon>
        <taxon>Pseudomonadota</taxon>
        <taxon>Alphaproteobacteria</taxon>
        <taxon>Rhodobacterales</taxon>
        <taxon>Paracoccaceae</taxon>
        <taxon>Aliiroseovarius</taxon>
    </lineage>
</organism>
<gene>
    <name evidence="1" type="ORF">AKJ29_02170</name>
</gene>
<proteinExistence type="predicted"/>
<dbReference type="AlphaFoldDB" id="A0A0P7IGJ0"/>
<evidence type="ECO:0000313" key="1">
    <source>
        <dbReference type="EMBL" id="KPN62976.1"/>
    </source>
</evidence>
<name>A0A0P7IGJ0_9RHOB</name>
<comment type="caution">
    <text evidence="1">The sequence shown here is derived from an EMBL/GenBank/DDBJ whole genome shotgun (WGS) entry which is preliminary data.</text>
</comment>
<accession>A0A0P7IGJ0</accession>
<protein>
    <submittedName>
        <fullName evidence="1">Uncharacterized protein</fullName>
    </submittedName>
</protein>
<sequence length="280" mass="31775">MKEEPMPYKLHDSPTEIDPNDYVFGERFHLALFDYLERDAFKEFRSDARWKFNDEHQGLYWHGRGSEQAQLSFRPTFDTYGENEGRVSTDQPHTAYLTWWDNDLFSKQTTEVDLPYRDLLQVIALAERDFSDEPNTSQSVTTVDLDGPTIQSNQNLLIRASVNLEKAVHTFQPGPPNKSDVRNIDKAATYLSLVAEGMDKTAHSDDPKTPAGALLKANQMLADLTSRYDFGIVQITDDDAAVLQDVRQLVEFARQRPSSFMKKAPVLSTGKQYDSGMSPA</sequence>
<dbReference type="Proteomes" id="UP000050471">
    <property type="component" value="Unassembled WGS sequence"/>
</dbReference>
<dbReference type="STRING" id="154981.AKJ29_02170"/>
<dbReference type="EMBL" id="LKBA01000008">
    <property type="protein sequence ID" value="KPN62976.1"/>
    <property type="molecule type" value="Genomic_DNA"/>
</dbReference>
<evidence type="ECO:0000313" key="2">
    <source>
        <dbReference type="Proteomes" id="UP000050471"/>
    </source>
</evidence>
<keyword evidence="2" id="KW-1185">Reference proteome</keyword>